<dbReference type="PRINTS" id="PR01438">
    <property type="entry name" value="UNVRSLSTRESS"/>
</dbReference>
<dbReference type="SUPFAM" id="SSF52402">
    <property type="entry name" value="Adenine nucleotide alpha hydrolases-like"/>
    <property type="match status" value="1"/>
</dbReference>
<reference evidence="3" key="1">
    <citation type="submission" date="2023-10" db="EMBL/GenBank/DDBJ databases">
        <title>Screening of Alkalihalophilus pseudofirmusBZ-TG-HK211 and Its Alleviation of Salt Stress on Rapeseed Growth.</title>
        <authorList>
            <person name="Zhao B."/>
            <person name="Guo T."/>
        </authorList>
    </citation>
    <scope>NUCLEOTIDE SEQUENCE</scope>
    <source>
        <strain evidence="3">BZ-TG-HK211</strain>
    </source>
</reference>
<comment type="similarity">
    <text evidence="1">Belongs to the universal stress protein A family.</text>
</comment>
<dbReference type="InterPro" id="IPR014729">
    <property type="entry name" value="Rossmann-like_a/b/a_fold"/>
</dbReference>
<evidence type="ECO:0000256" key="1">
    <source>
        <dbReference type="ARBA" id="ARBA00008791"/>
    </source>
</evidence>
<dbReference type="CDD" id="cd00293">
    <property type="entry name" value="USP-like"/>
    <property type="match status" value="1"/>
</dbReference>
<dbReference type="RefSeq" id="WP_012957242.1">
    <property type="nucleotide sequence ID" value="NZ_CP117835.1"/>
</dbReference>
<dbReference type="InterPro" id="IPR006015">
    <property type="entry name" value="Universal_stress_UspA"/>
</dbReference>
<evidence type="ECO:0000313" key="4">
    <source>
        <dbReference type="Proteomes" id="UP001285636"/>
    </source>
</evidence>
<comment type="caution">
    <text evidence="3">The sequence shown here is derived from an EMBL/GenBank/DDBJ whole genome shotgun (WGS) entry which is preliminary data.</text>
</comment>
<dbReference type="Gene3D" id="3.40.50.620">
    <property type="entry name" value="HUPs"/>
    <property type="match status" value="1"/>
</dbReference>
<evidence type="ECO:0000313" key="3">
    <source>
        <dbReference type="EMBL" id="MDV2887102.1"/>
    </source>
</evidence>
<feature type="domain" description="UspA" evidence="2">
    <location>
        <begin position="1"/>
        <end position="138"/>
    </location>
</feature>
<dbReference type="EMBL" id="JAWJAY010000007">
    <property type="protein sequence ID" value="MDV2887102.1"/>
    <property type="molecule type" value="Genomic_DNA"/>
</dbReference>
<dbReference type="Pfam" id="PF00582">
    <property type="entry name" value="Usp"/>
    <property type="match status" value="1"/>
</dbReference>
<proteinExistence type="inferred from homology"/>
<dbReference type="AlphaFoldDB" id="A0AAJ2U539"/>
<protein>
    <submittedName>
        <fullName evidence="3">Universal stress protein</fullName>
    </submittedName>
</protein>
<organism evidence="3 4">
    <name type="scientific">Alkalihalophilus pseudofirmus</name>
    <name type="common">Bacillus pseudofirmus</name>
    <dbReference type="NCBI Taxonomy" id="79885"/>
    <lineage>
        <taxon>Bacteria</taxon>
        <taxon>Bacillati</taxon>
        <taxon>Bacillota</taxon>
        <taxon>Bacilli</taxon>
        <taxon>Bacillales</taxon>
        <taxon>Bacillaceae</taxon>
        <taxon>Alkalihalophilus</taxon>
    </lineage>
</organism>
<dbReference type="InterPro" id="IPR006016">
    <property type="entry name" value="UspA"/>
</dbReference>
<name>A0AAJ2U539_ALKPS</name>
<dbReference type="Proteomes" id="UP001285636">
    <property type="component" value="Unassembled WGS sequence"/>
</dbReference>
<gene>
    <name evidence="3" type="ORF">RYX45_18100</name>
</gene>
<sequence length="138" mass="15331">MFKQIVVAADGSWHSMKAIEKTIELAKGRDTKVFVVYAVDSSTSKADVLQNWDTLGISEKRKERLTAICEIAKKEKINYEIKILRGEPVQVIIGFARTTNADLIVIGCRGLNPLQQMVLGSVSHKVMKKASCPVLIMK</sequence>
<accession>A0AAJ2U539</accession>
<evidence type="ECO:0000259" key="2">
    <source>
        <dbReference type="Pfam" id="PF00582"/>
    </source>
</evidence>
<dbReference type="PANTHER" id="PTHR46268:SF6">
    <property type="entry name" value="UNIVERSAL STRESS PROTEIN UP12"/>
    <property type="match status" value="1"/>
</dbReference>
<dbReference type="PANTHER" id="PTHR46268">
    <property type="entry name" value="STRESS RESPONSE PROTEIN NHAX"/>
    <property type="match status" value="1"/>
</dbReference>